<keyword evidence="2 5" id="KW-0547">Nucleotide-binding</keyword>
<keyword evidence="1" id="KW-0436">Ligase</keyword>
<feature type="domain" description="ATP-grasp" evidence="6">
    <location>
        <begin position="579"/>
        <end position="790"/>
    </location>
</feature>
<dbReference type="Pfam" id="PF07478">
    <property type="entry name" value="Dala_Dala_lig_C"/>
    <property type="match status" value="1"/>
</dbReference>
<dbReference type="Pfam" id="PF13535">
    <property type="entry name" value="ATP-grasp_4"/>
    <property type="match status" value="1"/>
</dbReference>
<dbReference type="InterPro" id="IPR011095">
    <property type="entry name" value="Dala_Dala_lig_C"/>
</dbReference>
<dbReference type="Proteomes" id="UP000178170">
    <property type="component" value="Unassembled WGS sequence"/>
</dbReference>
<reference evidence="7 8" key="1">
    <citation type="journal article" date="2016" name="Nat. Commun.">
        <title>Thousands of microbial genomes shed light on interconnected biogeochemical processes in an aquifer system.</title>
        <authorList>
            <person name="Anantharaman K."/>
            <person name="Brown C.T."/>
            <person name="Hug L.A."/>
            <person name="Sharon I."/>
            <person name="Castelle C.J."/>
            <person name="Probst A.J."/>
            <person name="Thomas B.C."/>
            <person name="Singh A."/>
            <person name="Wilkins M.J."/>
            <person name="Karaoz U."/>
            <person name="Brodie E.L."/>
            <person name="Williams K.H."/>
            <person name="Hubbard S.S."/>
            <person name="Banfield J.F."/>
        </authorList>
    </citation>
    <scope>NUCLEOTIDE SEQUENCE [LARGE SCALE GENOMIC DNA]</scope>
</reference>
<accession>A0A1G2QT61</accession>
<evidence type="ECO:0000256" key="2">
    <source>
        <dbReference type="ARBA" id="ARBA00022741"/>
    </source>
</evidence>
<dbReference type="SUPFAM" id="SSF52440">
    <property type="entry name" value="PreATP-grasp domain"/>
    <property type="match status" value="1"/>
</dbReference>
<dbReference type="InterPro" id="IPR040570">
    <property type="entry name" value="LAL_C2"/>
</dbReference>
<dbReference type="InterPro" id="IPR013815">
    <property type="entry name" value="ATP_grasp_subdomain_1"/>
</dbReference>
<dbReference type="Pfam" id="PF18603">
    <property type="entry name" value="LAL_C2"/>
    <property type="match status" value="1"/>
</dbReference>
<dbReference type="GO" id="GO:0008716">
    <property type="term" value="F:D-alanine-D-alanine ligase activity"/>
    <property type="evidence" value="ECO:0007669"/>
    <property type="project" value="InterPro"/>
</dbReference>
<dbReference type="EMBL" id="MHTS01000027">
    <property type="protein sequence ID" value="OHA63713.1"/>
    <property type="molecule type" value="Genomic_DNA"/>
</dbReference>
<dbReference type="Gene3D" id="3.40.50.20">
    <property type="match status" value="2"/>
</dbReference>
<dbReference type="InterPro" id="IPR011761">
    <property type="entry name" value="ATP-grasp"/>
</dbReference>
<keyword evidence="3 5" id="KW-0067">ATP-binding</keyword>
<evidence type="ECO:0000256" key="1">
    <source>
        <dbReference type="ARBA" id="ARBA00022598"/>
    </source>
</evidence>
<name>A0A1G2QT61_9BACT</name>
<dbReference type="PANTHER" id="PTHR43585:SF2">
    <property type="entry name" value="ATP-GRASP ENZYME FSQD"/>
    <property type="match status" value="1"/>
</dbReference>
<dbReference type="GO" id="GO:0005524">
    <property type="term" value="F:ATP binding"/>
    <property type="evidence" value="ECO:0007669"/>
    <property type="project" value="UniProtKB-UniRule"/>
</dbReference>
<dbReference type="InterPro" id="IPR016185">
    <property type="entry name" value="PreATP-grasp_dom_sf"/>
</dbReference>
<dbReference type="InterPro" id="IPR052032">
    <property type="entry name" value="ATP-dep_AA_Ligase"/>
</dbReference>
<evidence type="ECO:0000256" key="5">
    <source>
        <dbReference type="PROSITE-ProRule" id="PRU00409"/>
    </source>
</evidence>
<protein>
    <recommendedName>
        <fullName evidence="6">ATP-grasp domain-containing protein</fullName>
    </recommendedName>
</protein>
<sequence>MKQTKSPSEPQDDLRNKHLLVVNSGYRRKEFILKRIQELGCTIILLNKERNWAQKYVDSFILADTNNHSESLEAVKKYAEHSPIDGVITFWEDDVLLCAKIVDMLGLPGIPYRVARVARNKYLFRDFCKEAGLPTPQHRTISSQDDVDFVIEHFNFPVIAKPVYGSSSALVVKIEKKRDLQKIIQYISENISEKMESALMAGSQIFVEEYLDGQEVDIDMLVQNGKVKFHSITDNEPTDEPFFIEVGDSIPSSLLEESQQKLFEMASETLEKLGIQQGCIHFEAKWTKRGPFPIEVNLRMGGDYVHSLVKGCWGVDLVECAAKIALGLYIKPEKPTQPLQYLKGQCFLSDYSGVLVELDVDEELYKKQYFEQFYFLKEVGDPVLVPPEGYEYLGWVVVKGESPVVVQNNLEEALEYVRYTVAKYHPTSSVGKTIRKTPLSLASFAREQIKASATVERVKALKKEGLRVGVLCNIYTKETSQNPGEEEAEEDTTTSALQIKAALEKRGHSVQLFDMNQLLPTINRLAKRDVDIVFNACERINNSSLLKPHASAILDILNIPYTGSNPVARANSMDKIITKKILQYHGIPTPKFDYLFSIDDKINSELEYPLIVKPANTDDSIGITQKSVVTNERQLFAQVKEIITMFKRPVLVEEYITGSELDIGVIGNRGNIRVLPIERTLFDKVPNGKWGIYSYDDKWGKTDIHKYFTVESPARIPKKRMQLASEIAIDVFNALGCHDYARVEMRMDEDGNIYVIELNAHPTLEEGSYFGRVGKKLDLSFSDILQEIIEAAAERYANKPPFYHLQGNIEVPVDIIPPPVKEVQKAPVRSL</sequence>
<dbReference type="Gene3D" id="3.30.470.20">
    <property type="entry name" value="ATP-grasp fold, B domain"/>
    <property type="match status" value="2"/>
</dbReference>
<dbReference type="Gene3D" id="3.30.1490.20">
    <property type="entry name" value="ATP-grasp fold, A domain"/>
    <property type="match status" value="1"/>
</dbReference>
<evidence type="ECO:0000259" key="6">
    <source>
        <dbReference type="PROSITE" id="PS50975"/>
    </source>
</evidence>
<dbReference type="PROSITE" id="PS50975">
    <property type="entry name" value="ATP_GRASP"/>
    <property type="match status" value="2"/>
</dbReference>
<dbReference type="Pfam" id="PF18130">
    <property type="entry name" value="ATPgrasp_N"/>
    <property type="match status" value="1"/>
</dbReference>
<comment type="caution">
    <text evidence="7">The sequence shown here is derived from an EMBL/GenBank/DDBJ whole genome shotgun (WGS) entry which is preliminary data.</text>
</comment>
<proteinExistence type="predicted"/>
<evidence type="ECO:0000313" key="7">
    <source>
        <dbReference type="EMBL" id="OHA63713.1"/>
    </source>
</evidence>
<dbReference type="GO" id="GO:0071555">
    <property type="term" value="P:cell wall organization"/>
    <property type="evidence" value="ECO:0007669"/>
    <property type="project" value="UniProtKB-KW"/>
</dbReference>
<dbReference type="SUPFAM" id="SSF56059">
    <property type="entry name" value="Glutathione synthetase ATP-binding domain-like"/>
    <property type="match status" value="2"/>
</dbReference>
<keyword evidence="4" id="KW-0961">Cell wall biogenesis/degradation</keyword>
<dbReference type="GO" id="GO:0046872">
    <property type="term" value="F:metal ion binding"/>
    <property type="evidence" value="ECO:0007669"/>
    <property type="project" value="InterPro"/>
</dbReference>
<evidence type="ECO:0000313" key="8">
    <source>
        <dbReference type="Proteomes" id="UP000178170"/>
    </source>
</evidence>
<gene>
    <name evidence="7" type="ORF">A2843_02710</name>
</gene>
<dbReference type="AlphaFoldDB" id="A0A1G2QT61"/>
<dbReference type="PANTHER" id="PTHR43585">
    <property type="entry name" value="FUMIPYRROLE BIOSYNTHESIS PROTEIN C"/>
    <property type="match status" value="1"/>
</dbReference>
<evidence type="ECO:0000256" key="3">
    <source>
        <dbReference type="ARBA" id="ARBA00022840"/>
    </source>
</evidence>
<feature type="domain" description="ATP-grasp" evidence="6">
    <location>
        <begin position="125"/>
        <end position="326"/>
    </location>
</feature>
<evidence type="ECO:0000256" key="4">
    <source>
        <dbReference type="ARBA" id="ARBA00023316"/>
    </source>
</evidence>
<organism evidence="7 8">
    <name type="scientific">Candidatus Wildermuthbacteria bacterium RIFCSPHIGHO2_01_FULL_48_27b</name>
    <dbReference type="NCBI Taxonomy" id="1802447"/>
    <lineage>
        <taxon>Bacteria</taxon>
        <taxon>Candidatus Wildermuthiibacteriota</taxon>
    </lineage>
</organism>
<dbReference type="InterPro" id="IPR041472">
    <property type="entry name" value="BL00235/CARNS1_N"/>
</dbReference>